<name>A0A8S1BCS9_ARCPL</name>
<gene>
    <name evidence="3" type="ORF">APLA_LOCUS15928</name>
</gene>
<evidence type="ECO:0000313" key="4">
    <source>
        <dbReference type="Proteomes" id="UP000494106"/>
    </source>
</evidence>
<reference evidence="3 4" key="1">
    <citation type="submission" date="2020-04" db="EMBL/GenBank/DDBJ databases">
        <authorList>
            <person name="Wallbank WR R."/>
            <person name="Pardo Diaz C."/>
            <person name="Kozak K."/>
            <person name="Martin S."/>
            <person name="Jiggins C."/>
            <person name="Moest M."/>
            <person name="Warren A I."/>
            <person name="Byers J.R.P. K."/>
            <person name="Montejo-Kovacevich G."/>
            <person name="Yen C E."/>
        </authorList>
    </citation>
    <scope>NUCLEOTIDE SEQUENCE [LARGE SCALE GENOMIC DNA]</scope>
</reference>
<feature type="compositionally biased region" description="Basic and acidic residues" evidence="1">
    <location>
        <begin position="46"/>
        <end position="62"/>
    </location>
</feature>
<dbReference type="EMBL" id="CADEBC010000591">
    <property type="protein sequence ID" value="CAB3257389.1"/>
    <property type="molecule type" value="Genomic_DNA"/>
</dbReference>
<sequence length="138" mass="15855">MFSFNTFIVCILVYVFFKFAKGIENIFFNMSEEQEQVRCSSSESENFEKIESEEAGRDEGKSNADFTVGEESEQEHPEDGPSHEGRDSFPNAPPPNIRRVLTVAQQLALAEKRSKLRRRPAFILLVKNGSKRQCDFRE</sequence>
<feature type="chain" id="PRO_5035898352" evidence="2">
    <location>
        <begin position="23"/>
        <end position="138"/>
    </location>
</feature>
<comment type="caution">
    <text evidence="3">The sequence shown here is derived from an EMBL/GenBank/DDBJ whole genome shotgun (WGS) entry which is preliminary data.</text>
</comment>
<dbReference type="OrthoDB" id="7386174at2759"/>
<feature type="signal peptide" evidence="2">
    <location>
        <begin position="1"/>
        <end position="22"/>
    </location>
</feature>
<proteinExistence type="predicted"/>
<accession>A0A8S1BCS9</accession>
<keyword evidence="2" id="KW-0732">Signal</keyword>
<evidence type="ECO:0000256" key="1">
    <source>
        <dbReference type="SAM" id="MobiDB-lite"/>
    </source>
</evidence>
<dbReference type="AlphaFoldDB" id="A0A8S1BCS9"/>
<evidence type="ECO:0000256" key="2">
    <source>
        <dbReference type="SAM" id="SignalP"/>
    </source>
</evidence>
<dbReference type="Proteomes" id="UP000494106">
    <property type="component" value="Unassembled WGS sequence"/>
</dbReference>
<feature type="region of interest" description="Disordered" evidence="1">
    <location>
        <begin position="38"/>
        <end position="96"/>
    </location>
</feature>
<evidence type="ECO:0000313" key="3">
    <source>
        <dbReference type="EMBL" id="CAB3257389.1"/>
    </source>
</evidence>
<feature type="compositionally biased region" description="Basic and acidic residues" evidence="1">
    <location>
        <begin position="74"/>
        <end position="87"/>
    </location>
</feature>
<keyword evidence="4" id="KW-1185">Reference proteome</keyword>
<protein>
    <submittedName>
        <fullName evidence="3">Uncharacterized protein</fullName>
    </submittedName>
</protein>
<organism evidence="3 4">
    <name type="scientific">Arctia plantaginis</name>
    <name type="common">Wood tiger moth</name>
    <name type="synonym">Phalaena plantaginis</name>
    <dbReference type="NCBI Taxonomy" id="874455"/>
    <lineage>
        <taxon>Eukaryota</taxon>
        <taxon>Metazoa</taxon>
        <taxon>Ecdysozoa</taxon>
        <taxon>Arthropoda</taxon>
        <taxon>Hexapoda</taxon>
        <taxon>Insecta</taxon>
        <taxon>Pterygota</taxon>
        <taxon>Neoptera</taxon>
        <taxon>Endopterygota</taxon>
        <taxon>Lepidoptera</taxon>
        <taxon>Glossata</taxon>
        <taxon>Ditrysia</taxon>
        <taxon>Noctuoidea</taxon>
        <taxon>Erebidae</taxon>
        <taxon>Arctiinae</taxon>
        <taxon>Arctia</taxon>
    </lineage>
</organism>